<reference evidence="1 2" key="1">
    <citation type="submission" date="2020-02" db="EMBL/GenBank/DDBJ databases">
        <title>Genome sequence of the type strain DSM 27180 of Arthrobacter silviterrae.</title>
        <authorList>
            <person name="Gao J."/>
            <person name="Sun J."/>
        </authorList>
    </citation>
    <scope>NUCLEOTIDE SEQUENCE [LARGE SCALE GENOMIC DNA]</scope>
    <source>
        <strain evidence="1 2">DSM 27180</strain>
    </source>
</reference>
<accession>A0ABX0DCW4</accession>
<organism evidence="1 2">
    <name type="scientific">Arthrobacter silviterrae</name>
    <dbReference type="NCBI Taxonomy" id="2026658"/>
    <lineage>
        <taxon>Bacteria</taxon>
        <taxon>Bacillati</taxon>
        <taxon>Actinomycetota</taxon>
        <taxon>Actinomycetes</taxon>
        <taxon>Micrococcales</taxon>
        <taxon>Micrococcaceae</taxon>
        <taxon>Arthrobacter</taxon>
    </lineage>
</organism>
<dbReference type="EMBL" id="JAAKZI010000012">
    <property type="protein sequence ID" value="NGN83571.1"/>
    <property type="molecule type" value="Genomic_DNA"/>
</dbReference>
<dbReference type="RefSeq" id="WP_165181673.1">
    <property type="nucleotide sequence ID" value="NZ_JAAKZI010000012.1"/>
</dbReference>
<name>A0ABX0DCW4_9MICC</name>
<evidence type="ECO:0000313" key="1">
    <source>
        <dbReference type="EMBL" id="NGN83571.1"/>
    </source>
</evidence>
<proteinExistence type="predicted"/>
<comment type="caution">
    <text evidence="1">The sequence shown here is derived from an EMBL/GenBank/DDBJ whole genome shotgun (WGS) entry which is preliminary data.</text>
</comment>
<protein>
    <submittedName>
        <fullName evidence="1">Uncharacterized protein</fullName>
    </submittedName>
</protein>
<sequence>MTETNTAAAEGTATVSPAVVGYGAAEVIYLISQGSAGLKERNAEALQVRPGVLTEQIAALGASSLLARGEIVANGEAMELRGGARILNQALNAAVRWTEVAMVNGTGVEAALYIQSRDVSVFLQPAALSTWFMVVKDPQAGDAQMLKQVMDSNLERHPESAMYFGSQLIGGPKDHLFVRASGNGQWDVAQVENPGEQERDDAVPTDRLLARLAELLALPAEVAK</sequence>
<dbReference type="Proteomes" id="UP000479226">
    <property type="component" value="Unassembled WGS sequence"/>
</dbReference>
<keyword evidence="2" id="KW-1185">Reference proteome</keyword>
<gene>
    <name evidence="1" type="ORF">G6N77_08885</name>
</gene>
<evidence type="ECO:0000313" key="2">
    <source>
        <dbReference type="Proteomes" id="UP000479226"/>
    </source>
</evidence>